<organism evidence="4">
    <name type="scientific">Echinostoma caproni</name>
    <dbReference type="NCBI Taxonomy" id="27848"/>
    <lineage>
        <taxon>Eukaryota</taxon>
        <taxon>Metazoa</taxon>
        <taxon>Spiralia</taxon>
        <taxon>Lophotrochozoa</taxon>
        <taxon>Platyhelminthes</taxon>
        <taxon>Trematoda</taxon>
        <taxon>Digenea</taxon>
        <taxon>Plagiorchiida</taxon>
        <taxon>Echinostomata</taxon>
        <taxon>Echinostomatoidea</taxon>
        <taxon>Echinostomatidae</taxon>
        <taxon>Echinostoma</taxon>
    </lineage>
</organism>
<feature type="domain" description="DUF7083" evidence="1">
    <location>
        <begin position="2"/>
        <end position="64"/>
    </location>
</feature>
<evidence type="ECO:0000313" key="4">
    <source>
        <dbReference type="WBParaSite" id="ECPE_0000053601-mRNA-1"/>
    </source>
</evidence>
<reference evidence="2 3" key="2">
    <citation type="submission" date="2018-11" db="EMBL/GenBank/DDBJ databases">
        <authorList>
            <consortium name="Pathogen Informatics"/>
        </authorList>
    </citation>
    <scope>NUCLEOTIDE SEQUENCE [LARGE SCALE GENOMIC DNA]</scope>
    <source>
        <strain evidence="2 3">Egypt</strain>
    </source>
</reference>
<gene>
    <name evidence="2" type="ORF">ECPE_LOCUS536</name>
</gene>
<protein>
    <submittedName>
        <fullName evidence="4">ADF-H domain-containing protein</fullName>
    </submittedName>
</protein>
<evidence type="ECO:0000259" key="1">
    <source>
        <dbReference type="Pfam" id="PF23309"/>
    </source>
</evidence>
<dbReference type="Proteomes" id="UP000272942">
    <property type="component" value="Unassembled WGS sequence"/>
</dbReference>
<proteinExistence type="predicted"/>
<dbReference type="Pfam" id="PF23309">
    <property type="entry name" value="DUF7083"/>
    <property type="match status" value="1"/>
</dbReference>
<evidence type="ECO:0000313" key="2">
    <source>
        <dbReference type="EMBL" id="VDP23814.1"/>
    </source>
</evidence>
<accession>A0A183A0Q1</accession>
<keyword evidence="3" id="KW-1185">Reference proteome</keyword>
<dbReference type="AlphaFoldDB" id="A0A183A0Q1"/>
<reference evidence="4" key="1">
    <citation type="submission" date="2016-06" db="UniProtKB">
        <authorList>
            <consortium name="WormBaseParasite"/>
        </authorList>
    </citation>
    <scope>IDENTIFICATION</scope>
</reference>
<sequence length="136" mass="16125">MLANSITEFNYDPETGHTFEAWFIRWEDVFRTDLTCQDDTWKVRLLVRKLGTKEHSRCVKIVKRDGEDYGMLADRVNRDCERFKLRSLTDDQFKLDQDPDMNLKSLMAEFKRLLSVKQDTVLAEQKTFTADVNCYD</sequence>
<dbReference type="OrthoDB" id="6242354at2759"/>
<dbReference type="InterPro" id="IPR055510">
    <property type="entry name" value="DUF7083"/>
</dbReference>
<evidence type="ECO:0000313" key="3">
    <source>
        <dbReference type="Proteomes" id="UP000272942"/>
    </source>
</evidence>
<name>A0A183A0Q1_9TREM</name>
<dbReference type="WBParaSite" id="ECPE_0000053601-mRNA-1">
    <property type="protein sequence ID" value="ECPE_0000053601-mRNA-1"/>
    <property type="gene ID" value="ECPE_0000053601"/>
</dbReference>
<dbReference type="EMBL" id="UZAN01001839">
    <property type="protein sequence ID" value="VDP23814.1"/>
    <property type="molecule type" value="Genomic_DNA"/>
</dbReference>